<reference evidence="1 2" key="1">
    <citation type="journal article" date="2022" name="New Phytol.">
        <title>Ecological generalism drives hyperdiversity of secondary metabolite gene clusters in xylarialean endophytes.</title>
        <authorList>
            <person name="Franco M.E.E."/>
            <person name="Wisecaver J.H."/>
            <person name="Arnold A.E."/>
            <person name="Ju Y.M."/>
            <person name="Slot J.C."/>
            <person name="Ahrendt S."/>
            <person name="Moore L.P."/>
            <person name="Eastman K.E."/>
            <person name="Scott K."/>
            <person name="Konkel Z."/>
            <person name="Mondo S.J."/>
            <person name="Kuo A."/>
            <person name="Hayes R.D."/>
            <person name="Haridas S."/>
            <person name="Andreopoulos B."/>
            <person name="Riley R."/>
            <person name="LaButti K."/>
            <person name="Pangilinan J."/>
            <person name="Lipzen A."/>
            <person name="Amirebrahimi M."/>
            <person name="Yan J."/>
            <person name="Adam C."/>
            <person name="Keymanesh K."/>
            <person name="Ng V."/>
            <person name="Louie K."/>
            <person name="Northen T."/>
            <person name="Drula E."/>
            <person name="Henrissat B."/>
            <person name="Hsieh H.M."/>
            <person name="Youens-Clark K."/>
            <person name="Lutzoni F."/>
            <person name="Miadlikowska J."/>
            <person name="Eastwood D.C."/>
            <person name="Hamelin R.C."/>
            <person name="Grigoriev I.V."/>
            <person name="U'Ren J.M."/>
        </authorList>
    </citation>
    <scope>NUCLEOTIDE SEQUENCE [LARGE SCALE GENOMIC DNA]</scope>
    <source>
        <strain evidence="1 2">CBS 119005</strain>
    </source>
</reference>
<dbReference type="Proteomes" id="UP001497700">
    <property type="component" value="Unassembled WGS sequence"/>
</dbReference>
<name>A0ACB9Z7E2_9PEZI</name>
<comment type="caution">
    <text evidence="1">The sequence shown here is derived from an EMBL/GenBank/DDBJ whole genome shotgun (WGS) entry which is preliminary data.</text>
</comment>
<gene>
    <name evidence="1" type="ORF">F4820DRAFT_232146</name>
</gene>
<accession>A0ACB9Z7E2</accession>
<keyword evidence="2" id="KW-1185">Reference proteome</keyword>
<sequence length="139" mass="15298">MPTGSCLCGEIKIAYEGDPVFRAICYCHDDRKMANMQVFQVPKAGFSVTQGEPKAYTKVSDHGNEITNHFCGTCGTTLYRSGGAERTRDKIGVRAGVLDDQSLLDIPPAIEVYVEKRPPWVKQVEGAIQLNGKYEVVSQ</sequence>
<proteinExistence type="predicted"/>
<organism evidence="1 2">
    <name type="scientific">Hypoxylon rubiginosum</name>
    <dbReference type="NCBI Taxonomy" id="110542"/>
    <lineage>
        <taxon>Eukaryota</taxon>
        <taxon>Fungi</taxon>
        <taxon>Dikarya</taxon>
        <taxon>Ascomycota</taxon>
        <taxon>Pezizomycotina</taxon>
        <taxon>Sordariomycetes</taxon>
        <taxon>Xylariomycetidae</taxon>
        <taxon>Xylariales</taxon>
        <taxon>Hypoxylaceae</taxon>
        <taxon>Hypoxylon</taxon>
    </lineage>
</organism>
<dbReference type="EMBL" id="MU393452">
    <property type="protein sequence ID" value="KAI4866999.1"/>
    <property type="molecule type" value="Genomic_DNA"/>
</dbReference>
<protein>
    <submittedName>
        <fullName evidence="1">Mss4-like protein</fullName>
    </submittedName>
</protein>
<evidence type="ECO:0000313" key="2">
    <source>
        <dbReference type="Proteomes" id="UP001497700"/>
    </source>
</evidence>
<evidence type="ECO:0000313" key="1">
    <source>
        <dbReference type="EMBL" id="KAI4866999.1"/>
    </source>
</evidence>